<dbReference type="Gene3D" id="1.10.10.10">
    <property type="entry name" value="Winged helix-like DNA-binding domain superfamily/Winged helix DNA-binding domain"/>
    <property type="match status" value="1"/>
</dbReference>
<sequence length="241" mass="27347">MQEYILVVDDEPEICMFLKEVLERVGYQVETAHCGDEAIARVKTGPQPDLIVLDVMMPRMDGFEVCEQLRRMVNCPILFLSARDQEVDRVRGLIVGGDDYLVKPFSVKELRARVHAHLRRETRARADDGPRLMHIGALSIDVQGGAVAVRGEPIPFTQREFAILMFLVSHQGQVLSREQIYDAVWGMDAQGDVATVTEHIKKIRAKLAVFDTERSYISTVWGVGYKWERENGGFVTRSESR</sequence>
<evidence type="ECO:0000256" key="5">
    <source>
        <dbReference type="ARBA" id="ARBA00023125"/>
    </source>
</evidence>
<dbReference type="Proteomes" id="UP000053557">
    <property type="component" value="Unassembled WGS sequence"/>
</dbReference>
<keyword evidence="4" id="KW-0805">Transcription regulation</keyword>
<name>A0A101XR13_9BACL</name>
<feature type="modified residue" description="4-aspartylphosphate" evidence="7">
    <location>
        <position position="54"/>
    </location>
</feature>
<keyword evidence="2 7" id="KW-0597">Phosphoprotein</keyword>
<dbReference type="GO" id="GO:0000976">
    <property type="term" value="F:transcription cis-regulatory region binding"/>
    <property type="evidence" value="ECO:0007669"/>
    <property type="project" value="TreeGrafter"/>
</dbReference>
<evidence type="ECO:0000259" key="10">
    <source>
        <dbReference type="PROSITE" id="PS51755"/>
    </source>
</evidence>
<dbReference type="OrthoDB" id="9790442at2"/>
<proteinExistence type="predicted"/>
<dbReference type="SMART" id="SM00862">
    <property type="entry name" value="Trans_reg_C"/>
    <property type="match status" value="1"/>
</dbReference>
<comment type="caution">
    <text evidence="11">The sequence shown here is derived from an EMBL/GenBank/DDBJ whole genome shotgun (WGS) entry which is preliminary data.</text>
</comment>
<evidence type="ECO:0000256" key="2">
    <source>
        <dbReference type="ARBA" id="ARBA00022553"/>
    </source>
</evidence>
<dbReference type="PANTHER" id="PTHR48111:SF2">
    <property type="entry name" value="RESPONSE REGULATOR SAER"/>
    <property type="match status" value="1"/>
</dbReference>
<dbReference type="PROSITE" id="PS50110">
    <property type="entry name" value="RESPONSE_REGULATORY"/>
    <property type="match status" value="1"/>
</dbReference>
<dbReference type="InterPro" id="IPR001789">
    <property type="entry name" value="Sig_transdc_resp-reg_receiver"/>
</dbReference>
<dbReference type="FunFam" id="3.40.50.2300:FF:000001">
    <property type="entry name" value="DNA-binding response regulator PhoB"/>
    <property type="match status" value="1"/>
</dbReference>
<accession>A0A101XR13</accession>
<dbReference type="SMART" id="SM00448">
    <property type="entry name" value="REC"/>
    <property type="match status" value="1"/>
</dbReference>
<keyword evidence="6" id="KW-0804">Transcription</keyword>
<dbReference type="EMBL" id="LPVJ01000030">
    <property type="protein sequence ID" value="KUO95950.1"/>
    <property type="molecule type" value="Genomic_DNA"/>
</dbReference>
<evidence type="ECO:0000313" key="11">
    <source>
        <dbReference type="EMBL" id="KUO95950.1"/>
    </source>
</evidence>
<dbReference type="PROSITE" id="PS51755">
    <property type="entry name" value="OMPR_PHOB"/>
    <property type="match status" value="1"/>
</dbReference>
<dbReference type="InterPro" id="IPR001867">
    <property type="entry name" value="OmpR/PhoB-type_DNA-bd"/>
</dbReference>
<keyword evidence="3" id="KW-0902">Two-component regulatory system</keyword>
<organism evidence="11 12">
    <name type="scientific">Ferroacidibacillus organovorans</name>
    <dbReference type="NCBI Taxonomy" id="1765683"/>
    <lineage>
        <taxon>Bacteria</taxon>
        <taxon>Bacillati</taxon>
        <taxon>Bacillota</taxon>
        <taxon>Bacilli</taxon>
        <taxon>Bacillales</taxon>
        <taxon>Alicyclobacillaceae</taxon>
        <taxon>Ferroacidibacillus</taxon>
    </lineage>
</organism>
<evidence type="ECO:0000256" key="6">
    <source>
        <dbReference type="ARBA" id="ARBA00023163"/>
    </source>
</evidence>
<dbReference type="CDD" id="cd00383">
    <property type="entry name" value="trans_reg_C"/>
    <property type="match status" value="1"/>
</dbReference>
<evidence type="ECO:0000256" key="1">
    <source>
        <dbReference type="ARBA" id="ARBA00004496"/>
    </source>
</evidence>
<evidence type="ECO:0000256" key="4">
    <source>
        <dbReference type="ARBA" id="ARBA00023015"/>
    </source>
</evidence>
<evidence type="ECO:0000256" key="8">
    <source>
        <dbReference type="PROSITE-ProRule" id="PRU01091"/>
    </source>
</evidence>
<evidence type="ECO:0000256" key="7">
    <source>
        <dbReference type="PROSITE-ProRule" id="PRU00169"/>
    </source>
</evidence>
<dbReference type="CDD" id="cd17574">
    <property type="entry name" value="REC_OmpR"/>
    <property type="match status" value="1"/>
</dbReference>
<gene>
    <name evidence="11" type="ORF">ATW55_02395</name>
</gene>
<evidence type="ECO:0000256" key="3">
    <source>
        <dbReference type="ARBA" id="ARBA00023012"/>
    </source>
</evidence>
<dbReference type="InterPro" id="IPR036388">
    <property type="entry name" value="WH-like_DNA-bd_sf"/>
</dbReference>
<evidence type="ECO:0000259" key="9">
    <source>
        <dbReference type="PROSITE" id="PS50110"/>
    </source>
</evidence>
<evidence type="ECO:0000313" key="12">
    <source>
        <dbReference type="Proteomes" id="UP000053557"/>
    </source>
</evidence>
<dbReference type="Gene3D" id="3.40.50.2300">
    <property type="match status" value="1"/>
</dbReference>
<dbReference type="GO" id="GO:0006355">
    <property type="term" value="P:regulation of DNA-templated transcription"/>
    <property type="evidence" value="ECO:0007669"/>
    <property type="project" value="InterPro"/>
</dbReference>
<comment type="subcellular location">
    <subcellularLocation>
        <location evidence="1">Cytoplasm</location>
    </subcellularLocation>
</comment>
<dbReference type="InterPro" id="IPR011006">
    <property type="entry name" value="CheY-like_superfamily"/>
</dbReference>
<dbReference type="InterPro" id="IPR039420">
    <property type="entry name" value="WalR-like"/>
</dbReference>
<dbReference type="Gene3D" id="6.10.250.690">
    <property type="match status" value="1"/>
</dbReference>
<protein>
    <submittedName>
        <fullName evidence="11">Two-component system response regulator</fullName>
    </submittedName>
</protein>
<feature type="domain" description="OmpR/PhoB-type" evidence="10">
    <location>
        <begin position="130"/>
        <end position="229"/>
    </location>
</feature>
<dbReference type="SUPFAM" id="SSF52172">
    <property type="entry name" value="CheY-like"/>
    <property type="match status" value="1"/>
</dbReference>
<dbReference type="FunFam" id="1.10.10.10:FF:000018">
    <property type="entry name" value="DNA-binding response regulator ResD"/>
    <property type="match status" value="1"/>
</dbReference>
<dbReference type="GO" id="GO:0000156">
    <property type="term" value="F:phosphorelay response regulator activity"/>
    <property type="evidence" value="ECO:0007669"/>
    <property type="project" value="TreeGrafter"/>
</dbReference>
<feature type="DNA-binding region" description="OmpR/PhoB-type" evidence="8">
    <location>
        <begin position="130"/>
        <end position="229"/>
    </location>
</feature>
<dbReference type="GO" id="GO:0032993">
    <property type="term" value="C:protein-DNA complex"/>
    <property type="evidence" value="ECO:0007669"/>
    <property type="project" value="TreeGrafter"/>
</dbReference>
<dbReference type="RefSeq" id="WP_067715255.1">
    <property type="nucleotide sequence ID" value="NZ_LPVJ01000030.1"/>
</dbReference>
<dbReference type="PANTHER" id="PTHR48111">
    <property type="entry name" value="REGULATOR OF RPOS"/>
    <property type="match status" value="1"/>
</dbReference>
<dbReference type="GO" id="GO:0005829">
    <property type="term" value="C:cytosol"/>
    <property type="evidence" value="ECO:0007669"/>
    <property type="project" value="TreeGrafter"/>
</dbReference>
<dbReference type="Pfam" id="PF00072">
    <property type="entry name" value="Response_reg"/>
    <property type="match status" value="1"/>
</dbReference>
<keyword evidence="5 8" id="KW-0238">DNA-binding</keyword>
<dbReference type="AlphaFoldDB" id="A0A101XR13"/>
<dbReference type="Pfam" id="PF00486">
    <property type="entry name" value="Trans_reg_C"/>
    <property type="match status" value="1"/>
</dbReference>
<keyword evidence="12" id="KW-1185">Reference proteome</keyword>
<feature type="domain" description="Response regulatory" evidence="9">
    <location>
        <begin position="4"/>
        <end position="118"/>
    </location>
</feature>
<reference evidence="11 12" key="1">
    <citation type="submission" date="2015-12" db="EMBL/GenBank/DDBJ databases">
        <title>Draft genome sequence of Acidibacillus ferrooxidans ITV001, isolated from a chalcopyrite acid mine drainage site in Brazil.</title>
        <authorList>
            <person name="Dall'Agnol H."/>
            <person name="Nancucheo I."/>
            <person name="Johnson B."/>
            <person name="Oliveira R."/>
            <person name="Leite L."/>
            <person name="Pylro V."/>
            <person name="Nunes G.L."/>
            <person name="Tzotzos G."/>
            <person name="Fernandes G.R."/>
            <person name="Dutra J."/>
            <person name="Orellana S.C."/>
            <person name="Oliveira G."/>
        </authorList>
    </citation>
    <scope>NUCLEOTIDE SEQUENCE [LARGE SCALE GENOMIC DNA]</scope>
    <source>
        <strain evidence="12">ITV01</strain>
    </source>
</reference>